<reference evidence="8 9" key="1">
    <citation type="submission" date="2018-02" db="EMBL/GenBank/DDBJ databases">
        <title>The genomes of Aspergillus section Nigri reveals drivers in fungal speciation.</title>
        <authorList>
            <consortium name="DOE Joint Genome Institute"/>
            <person name="Vesth T.C."/>
            <person name="Nybo J."/>
            <person name="Theobald S."/>
            <person name="Brandl J."/>
            <person name="Frisvad J.C."/>
            <person name="Nielsen K.F."/>
            <person name="Lyhne E.K."/>
            <person name="Kogle M.E."/>
            <person name="Kuo A."/>
            <person name="Riley R."/>
            <person name="Clum A."/>
            <person name="Nolan M."/>
            <person name="Lipzen A."/>
            <person name="Salamov A."/>
            <person name="Henrissat B."/>
            <person name="Wiebenga A."/>
            <person name="De vries R.P."/>
            <person name="Grigoriev I.V."/>
            <person name="Mortensen U.H."/>
            <person name="Andersen M.R."/>
            <person name="Baker S.E."/>
        </authorList>
    </citation>
    <scope>NUCLEOTIDE SEQUENCE [LARGE SCALE GENOMIC DNA]</scope>
    <source>
        <strain evidence="8 9">CBS 101889</strain>
    </source>
</reference>
<sequence length="262" mass="29101">MGAYRLDESTGRAGCQNKECKDAKVKIAKGELRHGSWVDTGNFQSWKYRHWGCVTPQVIKNLNEAIDELSNGDEKDYSALDGFDELSPENQEKVRRALEQGHVDDADWKGDVEVNRPGMTGFRKKVTKKEAAAKQAQAEDHEEEEDEASTPKSKKRSRPQTKKQSKAEVEADGNDEQEEEAPKPKRSKKSAQPKPLSDDEEDVKPVTSKRGRPAKSKAAAEESPEAPAPAKKRTAKKPTKAVSAPVGDEEKPKRGRKKTARV</sequence>
<keyword evidence="9" id="KW-1185">Reference proteome</keyword>
<dbReference type="PROSITE" id="PS50064">
    <property type="entry name" value="ZF_PARP_2"/>
    <property type="match status" value="1"/>
</dbReference>
<evidence type="ECO:0000256" key="1">
    <source>
        <dbReference type="ARBA" id="ARBA00004123"/>
    </source>
</evidence>
<dbReference type="InterPro" id="IPR001510">
    <property type="entry name" value="Znf_PARP"/>
</dbReference>
<organism evidence="8 9">
    <name type="scientific">Aspergillus homomorphus (strain CBS 101889)</name>
    <dbReference type="NCBI Taxonomy" id="1450537"/>
    <lineage>
        <taxon>Eukaryota</taxon>
        <taxon>Fungi</taxon>
        <taxon>Dikarya</taxon>
        <taxon>Ascomycota</taxon>
        <taxon>Pezizomycotina</taxon>
        <taxon>Eurotiomycetes</taxon>
        <taxon>Eurotiomycetidae</taxon>
        <taxon>Eurotiales</taxon>
        <taxon>Aspergillaceae</taxon>
        <taxon>Aspergillus</taxon>
        <taxon>Aspergillus subgen. Circumdati</taxon>
    </lineage>
</organism>
<dbReference type="GeneID" id="37200307"/>
<keyword evidence="4" id="KW-0862">Zinc</keyword>
<dbReference type="AlphaFoldDB" id="A0A395HIW2"/>
<dbReference type="VEuPathDB" id="FungiDB:BO97DRAFT_409245"/>
<evidence type="ECO:0000256" key="6">
    <source>
        <dbReference type="SAM" id="MobiDB-lite"/>
    </source>
</evidence>
<keyword evidence="2" id="KW-0479">Metal-binding</keyword>
<protein>
    <submittedName>
        <fullName evidence="8">Zf-PARP-domain-containing protein</fullName>
    </submittedName>
</protein>
<dbReference type="GO" id="GO:0005634">
    <property type="term" value="C:nucleus"/>
    <property type="evidence" value="ECO:0007669"/>
    <property type="project" value="UniProtKB-SubCell"/>
</dbReference>
<dbReference type="InterPro" id="IPR036957">
    <property type="entry name" value="Znf_PARP_sf"/>
</dbReference>
<dbReference type="RefSeq" id="XP_025546269.1">
    <property type="nucleotide sequence ID" value="XM_025696018.1"/>
</dbReference>
<evidence type="ECO:0000256" key="5">
    <source>
        <dbReference type="ARBA" id="ARBA00023242"/>
    </source>
</evidence>
<proteinExistence type="predicted"/>
<feature type="compositionally biased region" description="Acidic residues" evidence="6">
    <location>
        <begin position="170"/>
        <end position="179"/>
    </location>
</feature>
<feature type="region of interest" description="Disordered" evidence="6">
    <location>
        <begin position="108"/>
        <end position="262"/>
    </location>
</feature>
<feature type="domain" description="PARP-type" evidence="7">
    <location>
        <begin position="20"/>
        <end position="102"/>
    </location>
</feature>
<dbReference type="GO" id="GO:0003677">
    <property type="term" value="F:DNA binding"/>
    <property type="evidence" value="ECO:0007669"/>
    <property type="project" value="InterPro"/>
</dbReference>
<evidence type="ECO:0000256" key="3">
    <source>
        <dbReference type="ARBA" id="ARBA00022771"/>
    </source>
</evidence>
<accession>A0A395HIW2</accession>
<evidence type="ECO:0000256" key="2">
    <source>
        <dbReference type="ARBA" id="ARBA00022723"/>
    </source>
</evidence>
<dbReference type="Pfam" id="PF00645">
    <property type="entry name" value="zf-PARP"/>
    <property type="match status" value="1"/>
</dbReference>
<dbReference type="STRING" id="1450537.A0A395HIW2"/>
<feature type="compositionally biased region" description="Basic residues" evidence="6">
    <location>
        <begin position="230"/>
        <end position="239"/>
    </location>
</feature>
<feature type="compositionally biased region" description="Basic residues" evidence="6">
    <location>
        <begin position="152"/>
        <end position="164"/>
    </location>
</feature>
<dbReference type="OrthoDB" id="429950at2759"/>
<dbReference type="GO" id="GO:0008270">
    <property type="term" value="F:zinc ion binding"/>
    <property type="evidence" value="ECO:0007669"/>
    <property type="project" value="UniProtKB-KW"/>
</dbReference>
<dbReference type="SUPFAM" id="SSF57716">
    <property type="entry name" value="Glucocorticoid receptor-like (DNA-binding domain)"/>
    <property type="match status" value="1"/>
</dbReference>
<name>A0A395HIW2_ASPHC</name>
<evidence type="ECO:0000259" key="7">
    <source>
        <dbReference type="PROSITE" id="PS50064"/>
    </source>
</evidence>
<keyword evidence="3" id="KW-0863">Zinc-finger</keyword>
<evidence type="ECO:0000256" key="4">
    <source>
        <dbReference type="ARBA" id="ARBA00022833"/>
    </source>
</evidence>
<feature type="compositionally biased region" description="Basic residues" evidence="6">
    <location>
        <begin position="253"/>
        <end position="262"/>
    </location>
</feature>
<dbReference type="SMART" id="SM01336">
    <property type="entry name" value="zf-PARP"/>
    <property type="match status" value="1"/>
</dbReference>
<dbReference type="Gene3D" id="3.30.1740.10">
    <property type="entry name" value="Zinc finger, PARP-type"/>
    <property type="match status" value="1"/>
</dbReference>
<dbReference type="EMBL" id="KZ824340">
    <property type="protein sequence ID" value="RAL07115.1"/>
    <property type="molecule type" value="Genomic_DNA"/>
</dbReference>
<evidence type="ECO:0000313" key="8">
    <source>
        <dbReference type="EMBL" id="RAL07115.1"/>
    </source>
</evidence>
<gene>
    <name evidence="8" type="ORF">BO97DRAFT_409245</name>
</gene>
<keyword evidence="5" id="KW-0539">Nucleus</keyword>
<dbReference type="Proteomes" id="UP000248961">
    <property type="component" value="Unassembled WGS sequence"/>
</dbReference>
<evidence type="ECO:0000313" key="9">
    <source>
        <dbReference type="Proteomes" id="UP000248961"/>
    </source>
</evidence>
<comment type="subcellular location">
    <subcellularLocation>
        <location evidence="1">Nucleus</location>
    </subcellularLocation>
</comment>